<evidence type="ECO:0000313" key="1">
    <source>
        <dbReference type="EMBL" id="CAB3959435.1"/>
    </source>
</evidence>
<organism evidence="1 2">
    <name type="scientific">Achromobacter ruhlandii</name>
    <dbReference type="NCBI Taxonomy" id="72557"/>
    <lineage>
        <taxon>Bacteria</taxon>
        <taxon>Pseudomonadati</taxon>
        <taxon>Pseudomonadota</taxon>
        <taxon>Betaproteobacteria</taxon>
        <taxon>Burkholderiales</taxon>
        <taxon>Alcaligenaceae</taxon>
        <taxon>Achromobacter</taxon>
    </lineage>
</organism>
<gene>
    <name evidence="1" type="ORF">LMG7053_05923</name>
</gene>
<sequence>MSDECIAESWEEPDDIEAGWFETAVEAEDVPNCWPIDPTHWMPLPAAPCATCNDQGAVGNILNAEPCPDCTPPASAQDDAKDERSDTYGMTLGERISHVGGRTNAQGYTEFGSPMAVNALIQHVLRDIDWTRQDDDGGYQARYRLPGGQWSSWGHVVCGVKGHEQELRYLPGARRPAAPAAGDAQTAAARDVLSERQRQISAENFSAERDDGYTNLELADAGAQYALRAGGWSSLNVWPWKPGTFKEGTAREMLVKAGALILAEIDRLDRAAHSASQQQEG</sequence>
<dbReference type="EMBL" id="CADILJ010000124">
    <property type="protein sequence ID" value="CAB3959435.1"/>
    <property type="molecule type" value="Genomic_DNA"/>
</dbReference>
<dbReference type="Proteomes" id="UP000494161">
    <property type="component" value="Unassembled WGS sequence"/>
</dbReference>
<name>A0ABM8M3Q3_9BURK</name>
<proteinExistence type="predicted"/>
<reference evidence="1 2" key="1">
    <citation type="submission" date="2020-04" db="EMBL/GenBank/DDBJ databases">
        <authorList>
            <person name="De Canck E."/>
        </authorList>
    </citation>
    <scope>NUCLEOTIDE SEQUENCE [LARGE SCALE GENOMIC DNA]</scope>
    <source>
        <strain evidence="1 2">LMG 7053</strain>
    </source>
</reference>
<evidence type="ECO:0000313" key="2">
    <source>
        <dbReference type="Proteomes" id="UP000494161"/>
    </source>
</evidence>
<keyword evidence="2" id="KW-1185">Reference proteome</keyword>
<comment type="caution">
    <text evidence="1">The sequence shown here is derived from an EMBL/GenBank/DDBJ whole genome shotgun (WGS) entry which is preliminary data.</text>
</comment>
<protein>
    <submittedName>
        <fullName evidence="1">Uncharacterized protein</fullName>
    </submittedName>
</protein>
<accession>A0ABM8M3Q3</accession>